<organism evidence="1 2">
    <name type="scientific">Phellinidium pouzarii</name>
    <dbReference type="NCBI Taxonomy" id="167371"/>
    <lineage>
        <taxon>Eukaryota</taxon>
        <taxon>Fungi</taxon>
        <taxon>Dikarya</taxon>
        <taxon>Basidiomycota</taxon>
        <taxon>Agaricomycotina</taxon>
        <taxon>Agaricomycetes</taxon>
        <taxon>Hymenochaetales</taxon>
        <taxon>Hymenochaetaceae</taxon>
        <taxon>Phellinidium</taxon>
    </lineage>
</organism>
<evidence type="ECO:0000313" key="1">
    <source>
        <dbReference type="EMBL" id="THH06890.1"/>
    </source>
</evidence>
<accession>A0A4S4LB64</accession>
<gene>
    <name evidence="1" type="ORF">EW145_g3768</name>
</gene>
<comment type="caution">
    <text evidence="1">The sequence shown here is derived from an EMBL/GenBank/DDBJ whole genome shotgun (WGS) entry which is preliminary data.</text>
</comment>
<sequence>MDSKSVLEANANVAGNLMLAKAKPHSFRRETGNKYARLCGTAIARTMLNHQDDNVFTRYYDRGTEDVLVTDLRLRLERSEPDEEDDSVEGQIVRALHQNDNERLAVIAMVNLTALQKWDSEKHGSAPATVHQEEEPIVVTRKLSDEDKIRIENDERMLELKANAKQQLLKLYVHYDFSKCERKPIVLINPNMDMRKVYRPEYEEIETRFKDALLVEPDGLEEGLNLANKRARSNSGEREERGSWGRPRMDLAEVATRYDRLEDDTPFCGSIATVHMPSIVRPLLLDEGKMGFDEFQCKLSVWPATVDCDSEDCIGVCIVAGEAWDRAPFTQRRDAFSCCSVLVVRAGSDRCNTLGIADWNSQGIDTLINTAALYNVKVSSDDSEQLRSASVSQLIERILRCEKMAIDCQFVPVTNDVVTIPVGSCRDFDDASFTILSNTSDYTWETKTQPIISLGSKWVNISTASTLNDIRVTPAGLGTYLSSILGAKLVCIPNSQKLKLVKEGYVNPLDMTDWCAILIDEGCELFIPPGTPYFEVNTSSCLTIGGYFYCSKTFSTSMISILAQHYFGLGPCSLLDGSAPIVFFKILDLLVQTLVRRAHAILADEEGTPVEHLLPARFPSWNESACLLLLVNHLDQLMPLSRGDSNNIPWQETYEFKADHAYAKELVLQFVEVASPIFPEFFMVLSTV</sequence>
<proteinExistence type="predicted"/>
<dbReference type="Proteomes" id="UP000308199">
    <property type="component" value="Unassembled WGS sequence"/>
</dbReference>
<reference evidence="1 2" key="1">
    <citation type="submission" date="2019-02" db="EMBL/GenBank/DDBJ databases">
        <title>Genome sequencing of the rare red list fungi Phellinidium pouzarii.</title>
        <authorList>
            <person name="Buettner E."/>
            <person name="Kellner H."/>
        </authorList>
    </citation>
    <scope>NUCLEOTIDE SEQUENCE [LARGE SCALE GENOMIC DNA]</scope>
    <source>
        <strain evidence="1 2">DSM 108285</strain>
    </source>
</reference>
<evidence type="ECO:0008006" key="3">
    <source>
        <dbReference type="Google" id="ProtNLM"/>
    </source>
</evidence>
<evidence type="ECO:0000313" key="2">
    <source>
        <dbReference type="Proteomes" id="UP000308199"/>
    </source>
</evidence>
<dbReference type="OrthoDB" id="10592462at2759"/>
<keyword evidence="2" id="KW-1185">Reference proteome</keyword>
<protein>
    <recommendedName>
        <fullName evidence="3">JmjC domain-containing protein</fullName>
    </recommendedName>
</protein>
<name>A0A4S4LB64_9AGAM</name>
<dbReference type="EMBL" id="SGPK01000169">
    <property type="protein sequence ID" value="THH06890.1"/>
    <property type="molecule type" value="Genomic_DNA"/>
</dbReference>
<dbReference type="AlphaFoldDB" id="A0A4S4LB64"/>